<name>A0AAV1W6A9_LUPLU</name>
<proteinExistence type="predicted"/>
<protein>
    <recommendedName>
        <fullName evidence="2">Retrotransposon gag domain-containing protein</fullName>
    </recommendedName>
</protein>
<dbReference type="PANTHER" id="PTHR33223:SF11">
    <property type="entry name" value="ELEMENT PROTEIN, PUTATIVE-RELATED"/>
    <property type="match status" value="1"/>
</dbReference>
<gene>
    <name evidence="3" type="ORF">LLUT_LOCUS5866</name>
</gene>
<reference evidence="3 4" key="1">
    <citation type="submission" date="2024-03" db="EMBL/GenBank/DDBJ databases">
        <authorList>
            <person name="Martinez-Hernandez J."/>
        </authorList>
    </citation>
    <scope>NUCLEOTIDE SEQUENCE [LARGE SCALE GENOMIC DNA]</scope>
</reference>
<dbReference type="Proteomes" id="UP001497480">
    <property type="component" value="Unassembled WGS sequence"/>
</dbReference>
<evidence type="ECO:0000313" key="3">
    <source>
        <dbReference type="EMBL" id="CAL0304806.1"/>
    </source>
</evidence>
<comment type="caution">
    <text evidence="3">The sequence shown here is derived from an EMBL/GenBank/DDBJ whole genome shotgun (WGS) entry which is preliminary data.</text>
</comment>
<dbReference type="AlphaFoldDB" id="A0AAV1W6A9"/>
<accession>A0AAV1W6A9</accession>
<sequence>MSRLKPVEFSLDPELEKTLKRQKRIRKKANQVKAVSKAADMAESRAENSTGGFVSFNPRNMIRIGRPSGNQKPPEMKTGLVQLMYANPFAGLDHEDPYNHLTKFYELVGTAGISESEEDTIFLRLFPLTLIGKAKEWFLDLPQHIQSNWNNVEEKFMSRYFPQGKFMDLKTAISTFVQSAGESLCETWDRYKSMLRKCPNHGFDVQTQIHIFINGLQQQHKWILNATAGGQLMSKPPQEAIDIIESMALNDQKSQHQRKPPPRQGGILELSSTDAVLAQHKLLQQQLEEVTQKLNDLPKQIRESSRKTVYQCDHSIEDQESSQYHGEEVNFVGNQNPPRQNYQNYPQGGNNQFQQNQPWKQNFPPRQPYIPRNNQFQHPTQDKNVKLEDTLNQFMQMTMANQKNTDASLRSMEIQVGQLAKQLAEKSTFSANTENNPREQCHKVNGGDPCSMEQ</sequence>
<organism evidence="3 4">
    <name type="scientific">Lupinus luteus</name>
    <name type="common">European yellow lupine</name>
    <dbReference type="NCBI Taxonomy" id="3873"/>
    <lineage>
        <taxon>Eukaryota</taxon>
        <taxon>Viridiplantae</taxon>
        <taxon>Streptophyta</taxon>
        <taxon>Embryophyta</taxon>
        <taxon>Tracheophyta</taxon>
        <taxon>Spermatophyta</taxon>
        <taxon>Magnoliopsida</taxon>
        <taxon>eudicotyledons</taxon>
        <taxon>Gunneridae</taxon>
        <taxon>Pentapetalae</taxon>
        <taxon>rosids</taxon>
        <taxon>fabids</taxon>
        <taxon>Fabales</taxon>
        <taxon>Fabaceae</taxon>
        <taxon>Papilionoideae</taxon>
        <taxon>50 kb inversion clade</taxon>
        <taxon>genistoids sensu lato</taxon>
        <taxon>core genistoids</taxon>
        <taxon>Genisteae</taxon>
        <taxon>Lupinus</taxon>
    </lineage>
</organism>
<dbReference type="InterPro" id="IPR005162">
    <property type="entry name" value="Retrotrans_gag_dom"/>
</dbReference>
<feature type="region of interest" description="Disordered" evidence="1">
    <location>
        <begin position="335"/>
        <end position="357"/>
    </location>
</feature>
<dbReference type="PANTHER" id="PTHR33223">
    <property type="entry name" value="CCHC-TYPE DOMAIN-CONTAINING PROTEIN"/>
    <property type="match status" value="1"/>
</dbReference>
<dbReference type="EMBL" id="CAXHTB010000004">
    <property type="protein sequence ID" value="CAL0304806.1"/>
    <property type="molecule type" value="Genomic_DNA"/>
</dbReference>
<evidence type="ECO:0000256" key="1">
    <source>
        <dbReference type="SAM" id="MobiDB-lite"/>
    </source>
</evidence>
<feature type="domain" description="Retrotransposon gag" evidence="2">
    <location>
        <begin position="124"/>
        <end position="217"/>
    </location>
</feature>
<dbReference type="Pfam" id="PF03732">
    <property type="entry name" value="Retrotrans_gag"/>
    <property type="match status" value="1"/>
</dbReference>
<evidence type="ECO:0000259" key="2">
    <source>
        <dbReference type="Pfam" id="PF03732"/>
    </source>
</evidence>
<keyword evidence="4" id="KW-1185">Reference proteome</keyword>
<evidence type="ECO:0000313" key="4">
    <source>
        <dbReference type="Proteomes" id="UP001497480"/>
    </source>
</evidence>
<feature type="region of interest" description="Disordered" evidence="1">
    <location>
        <begin position="427"/>
        <end position="454"/>
    </location>
</feature>